<evidence type="ECO:0008006" key="3">
    <source>
        <dbReference type="Google" id="ProtNLM"/>
    </source>
</evidence>
<dbReference type="AlphaFoldDB" id="A0A4P2VMR4"/>
<protein>
    <recommendedName>
        <fullName evidence="3">DUF790 family protein</fullName>
    </recommendedName>
</protein>
<gene>
    <name evidence="1" type="ORF">JCM31447_16330</name>
</gene>
<dbReference type="Pfam" id="PF05626">
    <property type="entry name" value="DUF790"/>
    <property type="match status" value="1"/>
</dbReference>
<reference evidence="1 2" key="1">
    <citation type="submission" date="2018-12" db="EMBL/GenBank/DDBJ databases">
        <title>Rubrispira sanarue gen. nov., sp., nov., a member of the order Silvanigrellales, isolated from a brackish lake in Hamamatsu Japan.</title>
        <authorList>
            <person name="Maejima Y."/>
            <person name="Iino T."/>
            <person name="Muraguchi Y."/>
            <person name="Fukuda K."/>
            <person name="Nojiri H."/>
            <person name="Ohkuma M."/>
            <person name="Moriuchi R."/>
            <person name="Dohra H."/>
            <person name="Kimbara K."/>
            <person name="Shintani M."/>
        </authorList>
    </citation>
    <scope>NUCLEOTIDE SEQUENCE [LARGE SCALE GENOMIC DNA]</scope>
    <source>
        <strain evidence="1 2">RF1110005</strain>
    </source>
</reference>
<evidence type="ECO:0000313" key="1">
    <source>
        <dbReference type="EMBL" id="BBH53190.1"/>
    </source>
</evidence>
<dbReference type="PANTHER" id="PTHR39640">
    <property type="entry name" value="VNG6129C"/>
    <property type="match status" value="1"/>
</dbReference>
<name>A0A4P2VMR4_FLUSA</name>
<dbReference type="KEGG" id="sbf:JCM31447_16330"/>
<sequence>MLTKKELLRYKKSKGKIIPQFIDVNDILLNEYAEDLINIFLNAVDKKRKEIEDEISHLNTAYDLPVELQKGFTKLLFDKLEFKSTLGDETSVLRNKIFQKSSDYFNSKKPLDLDEYLESIAHEMQLPISDIKTQLYSDLPEFHVAVNFKAMAVREFLNFYNLSLIQGLLFYSAGIQIKIPIKEQAKLEIRYLLKQMRFFQLVANIQIVKDYYEIILDGPLSLFVHTQKYGLNLASFFPSLVLLTEWDLFAFIELSQSEWSKGELKLSHKNNLVSHYKNFSAFVPEEFKLFSDLFTKKNTEWNISLYLDEIFFDGLYYYFPDYEFKKCDRKVYIELFHPWHKKALIQRIHSLEKNNQSNLMLGVVKSLLKDKEIQVCVEQSQYFTDFGFIFREMPTVSQVSDLLKRFE</sequence>
<accession>A0A4P2VMR4</accession>
<dbReference type="PANTHER" id="PTHR39640:SF1">
    <property type="entry name" value="DUF790 FAMILY PROTEIN"/>
    <property type="match status" value="1"/>
</dbReference>
<dbReference type="Proteomes" id="UP000291236">
    <property type="component" value="Chromosome"/>
</dbReference>
<proteinExistence type="predicted"/>
<evidence type="ECO:0000313" key="2">
    <source>
        <dbReference type="Proteomes" id="UP000291236"/>
    </source>
</evidence>
<dbReference type="EMBL" id="AP019368">
    <property type="protein sequence ID" value="BBH53190.1"/>
    <property type="molecule type" value="Genomic_DNA"/>
</dbReference>
<keyword evidence="2" id="KW-1185">Reference proteome</keyword>
<organism evidence="1 2">
    <name type="scientific">Fluviispira sanaruensis</name>
    <dbReference type="NCBI Taxonomy" id="2493639"/>
    <lineage>
        <taxon>Bacteria</taxon>
        <taxon>Pseudomonadati</taxon>
        <taxon>Bdellovibrionota</taxon>
        <taxon>Oligoflexia</taxon>
        <taxon>Silvanigrellales</taxon>
        <taxon>Silvanigrellaceae</taxon>
        <taxon>Fluviispira</taxon>
    </lineage>
</organism>
<dbReference type="InterPro" id="IPR008508">
    <property type="entry name" value="Bax1"/>
</dbReference>